<dbReference type="InterPro" id="IPR005119">
    <property type="entry name" value="LysR_subst-bd"/>
</dbReference>
<protein>
    <submittedName>
        <fullName evidence="6">LysR family transcriptional regulator</fullName>
    </submittedName>
</protein>
<dbReference type="GO" id="GO:0003700">
    <property type="term" value="F:DNA-binding transcription factor activity"/>
    <property type="evidence" value="ECO:0007669"/>
    <property type="project" value="InterPro"/>
</dbReference>
<dbReference type="PANTHER" id="PTHR30419">
    <property type="entry name" value="HTH-TYPE TRANSCRIPTIONAL REGULATOR YBHD"/>
    <property type="match status" value="1"/>
</dbReference>
<dbReference type="Gene3D" id="3.40.190.290">
    <property type="match status" value="1"/>
</dbReference>
<evidence type="ECO:0000313" key="7">
    <source>
        <dbReference type="Proteomes" id="UP000321039"/>
    </source>
</evidence>
<dbReference type="SUPFAM" id="SSF46785">
    <property type="entry name" value="Winged helix' DNA-binding domain"/>
    <property type="match status" value="1"/>
</dbReference>
<dbReference type="PRINTS" id="PR00039">
    <property type="entry name" value="HTHLYSR"/>
</dbReference>
<evidence type="ECO:0000256" key="2">
    <source>
        <dbReference type="ARBA" id="ARBA00023015"/>
    </source>
</evidence>
<sequence length="303" mass="33037">MNVSVKQLRAFLALARSGSFAEACEVLNLSQPALSISIRKLEDELGGQLFTRSTRSLALTPEGEAFYPAARRLLSDWDRALDDVHNRFALRRGQFDIAAMPTFTASRLPAILASFHRDYPDINVTVHDVVAESVVEMVRQGRAELGVSFDPGEAQDLTFQPLFRDQLVVALPLGHALLQKRELRWEDLQHVSYIALQRPSSIRQLVDSALAQRDLSLTPAFEAHQLVSIGRMVAAGLGVSVVPSLSAAQVEEMGAAIRTIGSPAITREVGVLTRRRAPLSVAAQAMLEVLGASADPGPIESRR</sequence>
<dbReference type="InterPro" id="IPR000847">
    <property type="entry name" value="LysR_HTH_N"/>
</dbReference>
<keyword evidence="4" id="KW-0804">Transcription</keyword>
<dbReference type="InterPro" id="IPR050950">
    <property type="entry name" value="HTH-type_LysR_regulators"/>
</dbReference>
<gene>
    <name evidence="6" type="ORF">FV139_19930</name>
</gene>
<dbReference type="EMBL" id="VRZA01000010">
    <property type="protein sequence ID" value="TXS89559.1"/>
    <property type="molecule type" value="Genomic_DNA"/>
</dbReference>
<proteinExistence type="inferred from homology"/>
<comment type="similarity">
    <text evidence="1">Belongs to the LysR transcriptional regulatory family.</text>
</comment>
<dbReference type="PANTHER" id="PTHR30419:SF30">
    <property type="entry name" value="LYSR FAMILY TRANSCRIPTIONAL REGULATOR"/>
    <property type="match status" value="1"/>
</dbReference>
<dbReference type="Proteomes" id="UP000321039">
    <property type="component" value="Unassembled WGS sequence"/>
</dbReference>
<dbReference type="AlphaFoldDB" id="A0A5C8ZPK2"/>
<dbReference type="GO" id="GO:0005829">
    <property type="term" value="C:cytosol"/>
    <property type="evidence" value="ECO:0007669"/>
    <property type="project" value="TreeGrafter"/>
</dbReference>
<evidence type="ECO:0000256" key="1">
    <source>
        <dbReference type="ARBA" id="ARBA00009437"/>
    </source>
</evidence>
<organism evidence="6 7">
    <name type="scientific">Parahaliea maris</name>
    <dbReference type="NCBI Taxonomy" id="2716870"/>
    <lineage>
        <taxon>Bacteria</taxon>
        <taxon>Pseudomonadati</taxon>
        <taxon>Pseudomonadota</taxon>
        <taxon>Gammaproteobacteria</taxon>
        <taxon>Cellvibrionales</taxon>
        <taxon>Halieaceae</taxon>
        <taxon>Parahaliea</taxon>
    </lineage>
</organism>
<dbReference type="PROSITE" id="PS50931">
    <property type="entry name" value="HTH_LYSR"/>
    <property type="match status" value="1"/>
</dbReference>
<evidence type="ECO:0000256" key="3">
    <source>
        <dbReference type="ARBA" id="ARBA00023125"/>
    </source>
</evidence>
<dbReference type="Pfam" id="PF00126">
    <property type="entry name" value="HTH_1"/>
    <property type="match status" value="1"/>
</dbReference>
<dbReference type="CDD" id="cd08440">
    <property type="entry name" value="PBP2_LTTR_like_4"/>
    <property type="match status" value="1"/>
</dbReference>
<dbReference type="Pfam" id="PF03466">
    <property type="entry name" value="LysR_substrate"/>
    <property type="match status" value="1"/>
</dbReference>
<keyword evidence="3" id="KW-0238">DNA-binding</keyword>
<dbReference type="Gene3D" id="1.10.10.10">
    <property type="entry name" value="Winged helix-like DNA-binding domain superfamily/Winged helix DNA-binding domain"/>
    <property type="match status" value="1"/>
</dbReference>
<evidence type="ECO:0000313" key="6">
    <source>
        <dbReference type="EMBL" id="TXS89559.1"/>
    </source>
</evidence>
<dbReference type="InterPro" id="IPR036390">
    <property type="entry name" value="WH_DNA-bd_sf"/>
</dbReference>
<keyword evidence="2" id="KW-0805">Transcription regulation</keyword>
<comment type="caution">
    <text evidence="6">The sequence shown here is derived from an EMBL/GenBank/DDBJ whole genome shotgun (WGS) entry which is preliminary data.</text>
</comment>
<reference evidence="6 7" key="1">
    <citation type="submission" date="2019-08" db="EMBL/GenBank/DDBJ databases">
        <title>Parahaliea maris sp. nov., isolated from the surface seawater.</title>
        <authorList>
            <person name="Liu Y."/>
        </authorList>
    </citation>
    <scope>NUCLEOTIDE SEQUENCE [LARGE SCALE GENOMIC DNA]</scope>
    <source>
        <strain evidence="6 7">HSLHS9</strain>
    </source>
</reference>
<dbReference type="GO" id="GO:0003677">
    <property type="term" value="F:DNA binding"/>
    <property type="evidence" value="ECO:0007669"/>
    <property type="project" value="UniProtKB-KW"/>
</dbReference>
<keyword evidence="7" id="KW-1185">Reference proteome</keyword>
<evidence type="ECO:0000259" key="5">
    <source>
        <dbReference type="PROSITE" id="PS50931"/>
    </source>
</evidence>
<dbReference type="InterPro" id="IPR036388">
    <property type="entry name" value="WH-like_DNA-bd_sf"/>
</dbReference>
<name>A0A5C8ZPK2_9GAMM</name>
<dbReference type="FunFam" id="1.10.10.10:FF:000001">
    <property type="entry name" value="LysR family transcriptional regulator"/>
    <property type="match status" value="1"/>
</dbReference>
<evidence type="ECO:0000256" key="4">
    <source>
        <dbReference type="ARBA" id="ARBA00023163"/>
    </source>
</evidence>
<dbReference type="SUPFAM" id="SSF53850">
    <property type="entry name" value="Periplasmic binding protein-like II"/>
    <property type="match status" value="1"/>
</dbReference>
<accession>A0A5C8ZPK2</accession>
<feature type="domain" description="HTH lysR-type" evidence="5">
    <location>
        <begin position="1"/>
        <end position="60"/>
    </location>
</feature>